<protein>
    <submittedName>
        <fullName evidence="2">Periplasmic aromatic aldehyde oxidoreductase, iron-sulfur subunit YagT</fullName>
    </submittedName>
</protein>
<feature type="region of interest" description="Disordered" evidence="1">
    <location>
        <begin position="1"/>
        <end position="29"/>
    </location>
</feature>
<dbReference type="AlphaFoldDB" id="A0A6J4TY38"/>
<evidence type="ECO:0000256" key="1">
    <source>
        <dbReference type="SAM" id="MobiDB-lite"/>
    </source>
</evidence>
<reference evidence="2" key="1">
    <citation type="submission" date="2020-02" db="EMBL/GenBank/DDBJ databases">
        <authorList>
            <person name="Meier V. D."/>
        </authorList>
    </citation>
    <scope>NUCLEOTIDE SEQUENCE</scope>
    <source>
        <strain evidence="2">AVDCRST_MAG91</strain>
    </source>
</reference>
<feature type="non-terminal residue" evidence="2">
    <location>
        <position position="216"/>
    </location>
</feature>
<name>A0A6J4TY38_9SPHN</name>
<accession>A0A6J4TY38</accession>
<feature type="compositionally biased region" description="Basic residues" evidence="1">
    <location>
        <begin position="65"/>
        <end position="74"/>
    </location>
</feature>
<evidence type="ECO:0000313" key="2">
    <source>
        <dbReference type="EMBL" id="CAA9535521.1"/>
    </source>
</evidence>
<proteinExistence type="predicted"/>
<gene>
    <name evidence="2" type="ORF">AVDCRST_MAG91-3367</name>
</gene>
<sequence>ERHDGPGSFAPRRSGGRRGVGGVIQGFPRRCSDRCRAGGSGRAWTCGDAGFVRGKRFAPRSDARHAHHPARRASRASSVDRQQEGLRPWPMRGVHRARERPADQCLPQSRRPASGRPDHHDRGTGRAGQAASHAGCVRPPRRLSVRLLHARPDLLGGGGARRDQGRRAEPCAGGHHGPPATNRRRDARAHERQHLPLRRLLQYRRSYGRRGGSTRV</sequence>
<dbReference type="EMBL" id="CADCVX010000585">
    <property type="protein sequence ID" value="CAA9535521.1"/>
    <property type="molecule type" value="Genomic_DNA"/>
</dbReference>
<feature type="region of interest" description="Disordered" evidence="1">
    <location>
        <begin position="57"/>
        <end position="140"/>
    </location>
</feature>
<feature type="region of interest" description="Disordered" evidence="1">
    <location>
        <begin position="153"/>
        <end position="194"/>
    </location>
</feature>
<organism evidence="2">
    <name type="scientific">uncultured Sphingomonadaceae bacterium</name>
    <dbReference type="NCBI Taxonomy" id="169976"/>
    <lineage>
        <taxon>Bacteria</taxon>
        <taxon>Pseudomonadati</taxon>
        <taxon>Pseudomonadota</taxon>
        <taxon>Alphaproteobacteria</taxon>
        <taxon>Sphingomonadales</taxon>
        <taxon>Sphingomonadaceae</taxon>
        <taxon>environmental samples</taxon>
    </lineage>
</organism>
<feature type="non-terminal residue" evidence="2">
    <location>
        <position position="1"/>
    </location>
</feature>
<feature type="compositionally biased region" description="Basic and acidic residues" evidence="1">
    <location>
        <begin position="160"/>
        <end position="169"/>
    </location>
</feature>